<evidence type="ECO:0000259" key="5">
    <source>
        <dbReference type="Pfam" id="PF01593"/>
    </source>
</evidence>
<dbReference type="EMBL" id="LR134408">
    <property type="protein sequence ID" value="VEH73635.1"/>
    <property type="molecule type" value="Genomic_DNA"/>
</dbReference>
<keyword evidence="3 4" id="KW-0560">Oxidoreductase</keyword>
<protein>
    <submittedName>
        <fullName evidence="6">Phytoene dehydrogenase</fullName>
        <ecNumber evidence="6">1.3.8.2</ecNumber>
    </submittedName>
</protein>
<dbReference type="Pfam" id="PF01593">
    <property type="entry name" value="Amino_oxidase"/>
    <property type="match status" value="1"/>
</dbReference>
<dbReference type="InterPro" id="IPR036188">
    <property type="entry name" value="FAD/NAD-bd_sf"/>
</dbReference>
<organism evidence="6 7">
    <name type="scientific">Corynebacterium segmentosum</name>
    <dbReference type="NCBI Taxonomy" id="43990"/>
    <lineage>
        <taxon>Bacteria</taxon>
        <taxon>Bacillati</taxon>
        <taxon>Actinomycetota</taxon>
        <taxon>Actinomycetes</taxon>
        <taxon>Mycobacteriales</taxon>
        <taxon>Corynebacteriaceae</taxon>
        <taxon>Corynebacterium</taxon>
    </lineage>
</organism>
<feature type="domain" description="Amine oxidase" evidence="5">
    <location>
        <begin position="10"/>
        <end position="512"/>
    </location>
</feature>
<reference evidence="6 7" key="1">
    <citation type="submission" date="2018-12" db="EMBL/GenBank/DDBJ databases">
        <authorList>
            <consortium name="Pathogen Informatics"/>
        </authorList>
    </citation>
    <scope>NUCLEOTIDE SEQUENCE [LARGE SCALE GENOMIC DNA]</scope>
    <source>
        <strain evidence="6 7">NCTC934</strain>
    </source>
</reference>
<proteinExistence type="inferred from homology"/>
<dbReference type="EC" id="1.3.8.2" evidence="6"/>
<accession>A0ABY6TFJ3</accession>
<dbReference type="PANTHER" id="PTHR43734:SF1">
    <property type="entry name" value="PHYTOENE DESATURASE"/>
    <property type="match status" value="1"/>
</dbReference>
<dbReference type="PANTHER" id="PTHR43734">
    <property type="entry name" value="PHYTOENE DESATURASE"/>
    <property type="match status" value="1"/>
</dbReference>
<evidence type="ECO:0000313" key="7">
    <source>
        <dbReference type="Proteomes" id="UP000280707"/>
    </source>
</evidence>
<dbReference type="Proteomes" id="UP000280707">
    <property type="component" value="Chromosome"/>
</dbReference>
<comment type="pathway">
    <text evidence="1 4">Carotenoid biosynthesis.</text>
</comment>
<dbReference type="GO" id="GO:0102223">
    <property type="term" value="F:4,4'-diapophytoene desaturase (4,4'-diaponeurosporene-forming)"/>
    <property type="evidence" value="ECO:0007669"/>
    <property type="project" value="UniProtKB-EC"/>
</dbReference>
<evidence type="ECO:0000256" key="4">
    <source>
        <dbReference type="RuleBase" id="RU362075"/>
    </source>
</evidence>
<dbReference type="Gene3D" id="3.50.50.60">
    <property type="entry name" value="FAD/NAD(P)-binding domain"/>
    <property type="match status" value="2"/>
</dbReference>
<gene>
    <name evidence="6" type="primary">crtN</name>
    <name evidence="6" type="ORF">NCTC934_01952</name>
</gene>
<comment type="similarity">
    <text evidence="4">Belongs to the carotenoid/retinoid oxidoreductase family.</text>
</comment>
<evidence type="ECO:0000256" key="2">
    <source>
        <dbReference type="ARBA" id="ARBA00022746"/>
    </source>
</evidence>
<name>A0ABY6TFJ3_9CORY</name>
<keyword evidence="7" id="KW-1185">Reference proteome</keyword>
<evidence type="ECO:0000313" key="6">
    <source>
        <dbReference type="EMBL" id="VEH73635.1"/>
    </source>
</evidence>
<keyword evidence="2 4" id="KW-0125">Carotenoid biosynthesis</keyword>
<dbReference type="InterPro" id="IPR002937">
    <property type="entry name" value="Amino_oxidase"/>
</dbReference>
<sequence length="532" mass="57094">MRAVVIGAGIAGLATAALLGKEGYEVTVVDSLDEVGGRAGSYTEAGFRWDTGPSWYLMPEAFDHFFSLCGTSTEAELDLVGLSPDYRVYTGSPTASTPGSGSRPTPVDIHSGTDNVAQLFESIERGAGKQVRTYLADASDAYQVALDHFLYTTFSAPLNLVHSDIRHRLARIAALLTSSLQRYVNEKFSDTRLRQILSYPAVFLSSEPAATPALYSLLSHTDLVEGVRYPRGGFAAVVEAIYRQAQNFGTTFRLGEEVTAITTAGGSSARATGIRATGVRTTNGHIGADIVVSAADLHHTETHLLPPKLRTYPQRYWARRNPGLGTVVVLAGVQGKLPQLAHHTFLFSQDWDPDFRAVFSGPEPMRPLGASRSIYISKTSATDADVAPEDHENLFFLIPVPAAEDLGHGDAYHPEASPRVKAIAQAAIDQLSATAGIPDLHERITITRTLGPADFAERYHSWSGGALGPAHTLFQSAFFRGRNASRKVTGLYYAGATTVPGVGVPMCLISAENIIKRLRDDRSAGPLPTDGA</sequence>
<evidence type="ECO:0000256" key="3">
    <source>
        <dbReference type="ARBA" id="ARBA00023002"/>
    </source>
</evidence>
<dbReference type="SUPFAM" id="SSF51905">
    <property type="entry name" value="FAD/NAD(P)-binding domain"/>
    <property type="match status" value="1"/>
</dbReference>
<dbReference type="NCBIfam" id="TIGR02734">
    <property type="entry name" value="crtI_fam"/>
    <property type="match status" value="1"/>
</dbReference>
<dbReference type="InterPro" id="IPR014105">
    <property type="entry name" value="Carotenoid/retinoid_OxRdtase"/>
</dbReference>
<evidence type="ECO:0000256" key="1">
    <source>
        <dbReference type="ARBA" id="ARBA00004829"/>
    </source>
</evidence>